<evidence type="ECO:0000313" key="2">
    <source>
        <dbReference type="Proteomes" id="UP000245125"/>
    </source>
</evidence>
<dbReference type="GO" id="GO:0004339">
    <property type="term" value="F:glucan 1,4-alpha-glucosidase activity"/>
    <property type="evidence" value="ECO:0007669"/>
    <property type="project" value="UniProtKB-EC"/>
</dbReference>
<sequence>MKVMAAFANEGGMIPEQIWDSPDIPERELFFGRPSGSAMPLVWAHAKYLKLIRSLRDGRVFDTPPQTLERYVKKKTGPKLVIWSFNHKCRTMPQTMSLRIELLAPATVHWSHNGWKEVHDIQTKDSGLGLHYADLQTEKIAAGTSVIFTFYWLDAGRWEGKDFEVRIG</sequence>
<keyword evidence="1" id="KW-0326">Glycosidase</keyword>
<reference evidence="2" key="1">
    <citation type="submission" date="2018-03" db="EMBL/GenBank/DDBJ databases">
        <authorList>
            <person name="Zecchin S."/>
        </authorList>
    </citation>
    <scope>NUCLEOTIDE SEQUENCE [LARGE SCALE GENOMIC DNA]</scope>
</reference>
<evidence type="ECO:0000313" key="1">
    <source>
        <dbReference type="EMBL" id="SPP99659.1"/>
    </source>
</evidence>
<protein>
    <submittedName>
        <fullName evidence="1">Glucan 1,4-alpha-glucosidase</fullName>
        <ecNumber evidence="1">3.2.1.3</ecNumber>
    </submittedName>
</protein>
<dbReference type="SUPFAM" id="SSF48208">
    <property type="entry name" value="Six-hairpin glycosidases"/>
    <property type="match status" value="1"/>
</dbReference>
<gene>
    <name evidence="1" type="ORF">NBG4_1040009</name>
</gene>
<keyword evidence="1" id="KW-0378">Hydrolase</keyword>
<dbReference type="GO" id="GO:0005975">
    <property type="term" value="P:carbohydrate metabolic process"/>
    <property type="evidence" value="ECO:0007669"/>
    <property type="project" value="InterPro"/>
</dbReference>
<dbReference type="AlphaFoldDB" id="A0A2U3QEA5"/>
<dbReference type="Proteomes" id="UP000245125">
    <property type="component" value="Unassembled WGS sequence"/>
</dbReference>
<dbReference type="InterPro" id="IPR008928">
    <property type="entry name" value="6-hairpin_glycosidase_sf"/>
</dbReference>
<name>A0A2U3QEA5_9BACT</name>
<dbReference type="Gene3D" id="1.50.10.10">
    <property type="match status" value="1"/>
</dbReference>
<dbReference type="EC" id="3.2.1.3" evidence="1"/>
<organism evidence="1 2">
    <name type="scientific">Candidatus Sulfobium mesophilum</name>
    <dbReference type="NCBI Taxonomy" id="2016548"/>
    <lineage>
        <taxon>Bacteria</taxon>
        <taxon>Pseudomonadati</taxon>
        <taxon>Nitrospirota</taxon>
        <taxon>Nitrospiria</taxon>
        <taxon>Nitrospirales</taxon>
        <taxon>Nitrospiraceae</taxon>
        <taxon>Candidatus Sulfobium</taxon>
    </lineage>
</organism>
<accession>A0A2U3QEA5</accession>
<dbReference type="InterPro" id="IPR012341">
    <property type="entry name" value="6hp_glycosidase-like_sf"/>
</dbReference>
<keyword evidence="2" id="KW-1185">Reference proteome</keyword>
<dbReference type="EMBL" id="OUUY01000007">
    <property type="protein sequence ID" value="SPP99659.1"/>
    <property type="molecule type" value="Genomic_DNA"/>
</dbReference>
<proteinExistence type="predicted"/>